<dbReference type="AlphaFoldDB" id="A0AAU7BWJ0"/>
<name>A0AAU7BWJ0_9FLAO</name>
<dbReference type="EMBL" id="CP157199">
    <property type="protein sequence ID" value="XBG62446.1"/>
    <property type="molecule type" value="Genomic_DNA"/>
</dbReference>
<organism evidence="1">
    <name type="scientific">Pontimicrobium sp. SW4</name>
    <dbReference type="NCBI Taxonomy" id="3153519"/>
    <lineage>
        <taxon>Bacteria</taxon>
        <taxon>Pseudomonadati</taxon>
        <taxon>Bacteroidota</taxon>
        <taxon>Flavobacteriia</taxon>
        <taxon>Flavobacteriales</taxon>
        <taxon>Flavobacteriaceae</taxon>
        <taxon>Pontimicrobium</taxon>
    </lineage>
</organism>
<sequence>MSDNPFKYINTPLKEVPQELKSKVMKDIAIAKLLMELASLFSLNAGSVIERTIKERKK</sequence>
<evidence type="ECO:0000313" key="1">
    <source>
        <dbReference type="EMBL" id="XBG62446.1"/>
    </source>
</evidence>
<protein>
    <submittedName>
        <fullName evidence="1">Uncharacterized protein</fullName>
    </submittedName>
</protein>
<reference evidence="1" key="1">
    <citation type="submission" date="2024-05" db="EMBL/GenBank/DDBJ databases">
        <title>Pontimicrobium maritimus sp. nov., isolated form sea water.</title>
        <authorList>
            <person name="Muhammad N."/>
            <person name="Vuong T.Q."/>
            <person name="Han H.L."/>
            <person name="Kim S.-G."/>
        </authorList>
    </citation>
    <scope>NUCLEOTIDE SEQUENCE</scope>
    <source>
        <strain evidence="1">SW4</strain>
    </source>
</reference>
<dbReference type="RefSeq" id="WP_347925671.1">
    <property type="nucleotide sequence ID" value="NZ_CP157199.1"/>
</dbReference>
<proteinExistence type="predicted"/>
<gene>
    <name evidence="1" type="ORF">ABGB03_05955</name>
</gene>
<accession>A0AAU7BWJ0</accession>